<proteinExistence type="predicted"/>
<organism evidence="1 2">
    <name type="scientific">Cohnella xylanilytica</name>
    <dbReference type="NCBI Taxonomy" id="557555"/>
    <lineage>
        <taxon>Bacteria</taxon>
        <taxon>Bacillati</taxon>
        <taxon>Bacillota</taxon>
        <taxon>Bacilli</taxon>
        <taxon>Bacillales</taxon>
        <taxon>Paenibacillaceae</taxon>
        <taxon>Cohnella</taxon>
    </lineage>
</organism>
<comment type="caution">
    <text evidence="1">The sequence shown here is derived from an EMBL/GenBank/DDBJ whole genome shotgun (WGS) entry which is preliminary data.</text>
</comment>
<dbReference type="RefSeq" id="WP_185136567.1">
    <property type="nucleotide sequence ID" value="NZ_BORM01000030.1"/>
</dbReference>
<dbReference type="EMBL" id="JACJVR010000055">
    <property type="protein sequence ID" value="MBB6692576.1"/>
    <property type="molecule type" value="Genomic_DNA"/>
</dbReference>
<sequence length="110" mass="11801">MDMQPLQASFEQQEQAEEAIRKLAALRGDRFRMERAIHGPDFGSAVASAPEATTMNRLADELLTGGARVEAADELGALPPSAPFSLSARIPAEALEQARKVIEQAGGRIE</sequence>
<dbReference type="Proteomes" id="UP000553776">
    <property type="component" value="Unassembled WGS sequence"/>
</dbReference>
<gene>
    <name evidence="1" type="ORF">H7B90_14295</name>
</gene>
<protein>
    <submittedName>
        <fullName evidence="1">Uncharacterized protein</fullName>
    </submittedName>
</protein>
<reference evidence="1 2" key="1">
    <citation type="submission" date="2020-08" db="EMBL/GenBank/DDBJ databases">
        <title>Cohnella phylogeny.</title>
        <authorList>
            <person name="Dunlap C."/>
        </authorList>
    </citation>
    <scope>NUCLEOTIDE SEQUENCE [LARGE SCALE GENOMIC DNA]</scope>
    <source>
        <strain evidence="1 2">DSM 25239</strain>
    </source>
</reference>
<name>A0A841TWD3_9BACL</name>
<accession>A0A841TWD3</accession>
<evidence type="ECO:0000313" key="1">
    <source>
        <dbReference type="EMBL" id="MBB6692576.1"/>
    </source>
</evidence>
<evidence type="ECO:0000313" key="2">
    <source>
        <dbReference type="Proteomes" id="UP000553776"/>
    </source>
</evidence>
<keyword evidence="2" id="KW-1185">Reference proteome</keyword>
<dbReference type="AlphaFoldDB" id="A0A841TWD3"/>